<dbReference type="PROSITE" id="PS50931">
    <property type="entry name" value="HTH_LYSR"/>
    <property type="match status" value="1"/>
</dbReference>
<dbReference type="GO" id="GO:0006351">
    <property type="term" value="P:DNA-templated transcription"/>
    <property type="evidence" value="ECO:0007669"/>
    <property type="project" value="TreeGrafter"/>
</dbReference>
<reference evidence="6" key="1">
    <citation type="journal article" date="2018" name="Genome Announc.">
        <title>Complete genome sequence of a Dickeya fangzhongdai type strain causing bleeding canker of pear tree trunks.</title>
        <authorList>
            <person name="Zhao Y."/>
            <person name="Tian Y."/>
            <person name="Li X."/>
            <person name="Hu B."/>
        </authorList>
    </citation>
    <scope>NUCLEOTIDE SEQUENCE [LARGE SCALE GENOMIC DNA]</scope>
    <source>
        <strain evidence="6">DSM 101947</strain>
    </source>
</reference>
<dbReference type="Pfam" id="PF00126">
    <property type="entry name" value="HTH_1"/>
    <property type="match status" value="1"/>
</dbReference>
<dbReference type="PANTHER" id="PTHR30537:SF5">
    <property type="entry name" value="HTH-TYPE TRANSCRIPTIONAL ACTIVATOR TTDR-RELATED"/>
    <property type="match status" value="1"/>
</dbReference>
<evidence type="ECO:0000256" key="4">
    <source>
        <dbReference type="ARBA" id="ARBA00023163"/>
    </source>
</evidence>
<dbReference type="KEGG" id="dfn:CVE23_13470"/>
<dbReference type="InterPro" id="IPR036388">
    <property type="entry name" value="WH-like_DNA-bd_sf"/>
</dbReference>
<keyword evidence="3" id="KW-0238">DNA-binding</keyword>
<comment type="similarity">
    <text evidence="1">Belongs to the LysR transcriptional regulatory family.</text>
</comment>
<evidence type="ECO:0000313" key="6">
    <source>
        <dbReference type="Proteomes" id="UP000231901"/>
    </source>
</evidence>
<keyword evidence="4" id="KW-0804">Transcription</keyword>
<evidence type="ECO:0000256" key="2">
    <source>
        <dbReference type="ARBA" id="ARBA00023015"/>
    </source>
</evidence>
<dbReference type="InterPro" id="IPR058163">
    <property type="entry name" value="LysR-type_TF_proteobact-type"/>
</dbReference>
<dbReference type="CDD" id="cd08422">
    <property type="entry name" value="PBP2_CrgA_like"/>
    <property type="match status" value="1"/>
</dbReference>
<evidence type="ECO:0000256" key="1">
    <source>
        <dbReference type="ARBA" id="ARBA00009437"/>
    </source>
</evidence>
<dbReference type="SUPFAM" id="SSF46785">
    <property type="entry name" value="Winged helix' DNA-binding domain"/>
    <property type="match status" value="1"/>
</dbReference>
<dbReference type="InterPro" id="IPR005119">
    <property type="entry name" value="LysR_subst-bd"/>
</dbReference>
<dbReference type="PANTHER" id="PTHR30537">
    <property type="entry name" value="HTH-TYPE TRANSCRIPTIONAL REGULATOR"/>
    <property type="match status" value="1"/>
</dbReference>
<dbReference type="GO" id="GO:0043565">
    <property type="term" value="F:sequence-specific DNA binding"/>
    <property type="evidence" value="ECO:0007669"/>
    <property type="project" value="TreeGrafter"/>
</dbReference>
<dbReference type="AlphaFoldDB" id="A0A2K8QN30"/>
<dbReference type="RefSeq" id="WP_100849734.1">
    <property type="nucleotide sequence ID" value="NZ_BMJF01000002.1"/>
</dbReference>
<dbReference type="Gene3D" id="1.10.10.10">
    <property type="entry name" value="Winged helix-like DNA-binding domain superfamily/Winged helix DNA-binding domain"/>
    <property type="match status" value="1"/>
</dbReference>
<dbReference type="Proteomes" id="UP000231901">
    <property type="component" value="Chromosome"/>
</dbReference>
<evidence type="ECO:0000256" key="3">
    <source>
        <dbReference type="ARBA" id="ARBA00023125"/>
    </source>
</evidence>
<dbReference type="FunFam" id="1.10.10.10:FF:000001">
    <property type="entry name" value="LysR family transcriptional regulator"/>
    <property type="match status" value="1"/>
</dbReference>
<dbReference type="InterPro" id="IPR000847">
    <property type="entry name" value="LysR_HTH_N"/>
</dbReference>
<dbReference type="Pfam" id="PF03466">
    <property type="entry name" value="LysR_substrate"/>
    <property type="match status" value="1"/>
</dbReference>
<keyword evidence="2" id="KW-0805">Transcription regulation</keyword>
<evidence type="ECO:0000313" key="5">
    <source>
        <dbReference type="EMBL" id="ATZ94896.1"/>
    </source>
</evidence>
<sequence>MELNRIGDIAAFVAAVDFGSYTRASGSVGLSRSAIGKSITRLESQLGVRLLNRTTRQLSLTEEGRIMYERCKQILEDLEEVDATMARRREKPTGTLRLTAPLSLGQRHVLPVIDRFLKKWPELRADIVFTDRYVDLIEEGFDIAIRIGEPKDDSRILTRTIATQHMVTCASPEYLARRGVPATPEELSKHDTVFFRSAEKRRNWRYITPSGEFIYDGPSRMDIDSSEAMLSSAIAGFGIIQLPDYLAFQALENGELVAILTEFKIEPEPVRIIYPCKRHLSPRVRGFVDLIADEWRNKDVPWRTIS</sequence>
<keyword evidence="6" id="KW-1185">Reference proteome</keyword>
<accession>A0A2K8QN30</accession>
<gene>
    <name evidence="5" type="ORF">CVE23_13470</name>
</gene>
<protein>
    <submittedName>
        <fullName evidence="5">LysR family transcriptional regulator</fullName>
    </submittedName>
</protein>
<dbReference type="SUPFAM" id="SSF53850">
    <property type="entry name" value="Periplasmic binding protein-like II"/>
    <property type="match status" value="1"/>
</dbReference>
<dbReference type="GO" id="GO:0003700">
    <property type="term" value="F:DNA-binding transcription factor activity"/>
    <property type="evidence" value="ECO:0007669"/>
    <property type="project" value="InterPro"/>
</dbReference>
<name>A0A2K8QN30_9GAMM</name>
<dbReference type="GeneID" id="66565337"/>
<organism evidence="5 6">
    <name type="scientific">Dickeya fangzhongdai</name>
    <dbReference type="NCBI Taxonomy" id="1778540"/>
    <lineage>
        <taxon>Bacteria</taxon>
        <taxon>Pseudomonadati</taxon>
        <taxon>Pseudomonadota</taxon>
        <taxon>Gammaproteobacteria</taxon>
        <taxon>Enterobacterales</taxon>
        <taxon>Pectobacteriaceae</taxon>
        <taxon>Dickeya</taxon>
    </lineage>
</organism>
<dbReference type="InterPro" id="IPR036390">
    <property type="entry name" value="WH_DNA-bd_sf"/>
</dbReference>
<proteinExistence type="inferred from homology"/>
<dbReference type="Gene3D" id="3.40.190.290">
    <property type="match status" value="1"/>
</dbReference>
<dbReference type="EMBL" id="CP025003">
    <property type="protein sequence ID" value="ATZ94896.1"/>
    <property type="molecule type" value="Genomic_DNA"/>
</dbReference>